<reference evidence="4 5" key="2">
    <citation type="submission" date="2017-09" db="EMBL/GenBank/DDBJ databases">
        <authorList>
            <person name="Lee N."/>
            <person name="Cho B.-K."/>
        </authorList>
    </citation>
    <scope>NUCLEOTIDE SEQUENCE [LARGE SCALE GENOMIC DNA]</scope>
    <source>
        <strain evidence="4 5">ATCC 19740</strain>
    </source>
</reference>
<evidence type="ECO:0000313" key="4">
    <source>
        <dbReference type="EMBL" id="QEV31384.1"/>
    </source>
</evidence>
<dbReference type="Proteomes" id="UP000326029">
    <property type="component" value="Chromosome"/>
</dbReference>
<dbReference type="EMBL" id="CP023693">
    <property type="protein sequence ID" value="QEV31384.1"/>
    <property type="molecule type" value="Genomic_DNA"/>
</dbReference>
<dbReference type="GeneID" id="95452871"/>
<evidence type="ECO:0000313" key="3">
    <source>
        <dbReference type="EMBL" id="GGR24230.1"/>
    </source>
</evidence>
<dbReference type="CDD" id="cd05379">
    <property type="entry name" value="CAP_bacterial"/>
    <property type="match status" value="1"/>
</dbReference>
<name>A0AAV4KLM5_9ACTN</name>
<dbReference type="Proteomes" id="UP000642014">
    <property type="component" value="Unassembled WGS sequence"/>
</dbReference>
<dbReference type="SUPFAM" id="SSF55797">
    <property type="entry name" value="PR-1-like"/>
    <property type="match status" value="1"/>
</dbReference>
<organism evidence="3 6">
    <name type="scientific">Streptomyces cinereoruber</name>
    <dbReference type="NCBI Taxonomy" id="67260"/>
    <lineage>
        <taxon>Bacteria</taxon>
        <taxon>Bacillati</taxon>
        <taxon>Actinomycetota</taxon>
        <taxon>Actinomycetes</taxon>
        <taxon>Kitasatosporales</taxon>
        <taxon>Streptomycetaceae</taxon>
        <taxon>Streptomyces</taxon>
    </lineage>
</organism>
<dbReference type="InterPro" id="IPR014044">
    <property type="entry name" value="CAP_dom"/>
</dbReference>
<feature type="domain" description="SCP" evidence="2">
    <location>
        <begin position="118"/>
        <end position="232"/>
    </location>
</feature>
<dbReference type="PANTHER" id="PTHR31157:SF1">
    <property type="entry name" value="SCP DOMAIN-CONTAINING PROTEIN"/>
    <property type="match status" value="1"/>
</dbReference>
<protein>
    <submittedName>
        <fullName evidence="4">CAP domain-containing protein</fullName>
    </submittedName>
</protein>
<dbReference type="RefSeq" id="WP_152369601.1">
    <property type="nucleotide sequence ID" value="NZ_BMSJ01000004.1"/>
</dbReference>
<gene>
    <name evidence="4" type="ORF">CP977_03710</name>
    <name evidence="3" type="ORF">GCM10010497_28080</name>
</gene>
<dbReference type="InterPro" id="IPR035940">
    <property type="entry name" value="CAP_sf"/>
</dbReference>
<dbReference type="Gene3D" id="3.40.33.10">
    <property type="entry name" value="CAP"/>
    <property type="match status" value="1"/>
</dbReference>
<dbReference type="PANTHER" id="PTHR31157">
    <property type="entry name" value="SCP DOMAIN-CONTAINING PROTEIN"/>
    <property type="match status" value="1"/>
</dbReference>
<dbReference type="Pfam" id="PF00188">
    <property type="entry name" value="CAP"/>
    <property type="match status" value="1"/>
</dbReference>
<evidence type="ECO:0000259" key="2">
    <source>
        <dbReference type="Pfam" id="PF00188"/>
    </source>
</evidence>
<feature type="region of interest" description="Disordered" evidence="1">
    <location>
        <begin position="1"/>
        <end position="25"/>
    </location>
</feature>
<accession>A0AAV4KLM5</accession>
<reference evidence="3" key="3">
    <citation type="submission" date="2023-08" db="EMBL/GenBank/DDBJ databases">
        <authorList>
            <person name="Sun Q."/>
            <person name="Ohkuma M."/>
        </authorList>
    </citation>
    <scope>NUCLEOTIDE SEQUENCE</scope>
    <source>
        <strain evidence="3">JCM 4205</strain>
    </source>
</reference>
<keyword evidence="5" id="KW-1185">Reference proteome</keyword>
<evidence type="ECO:0000256" key="1">
    <source>
        <dbReference type="SAM" id="MobiDB-lite"/>
    </source>
</evidence>
<proteinExistence type="predicted"/>
<evidence type="ECO:0000313" key="6">
    <source>
        <dbReference type="Proteomes" id="UP000642014"/>
    </source>
</evidence>
<dbReference type="EMBL" id="BMSJ01000004">
    <property type="protein sequence ID" value="GGR24230.1"/>
    <property type="molecule type" value="Genomic_DNA"/>
</dbReference>
<reference evidence="3 6" key="1">
    <citation type="journal article" date="2014" name="Int. J. Syst. Evol. Microbiol.">
        <title>Complete genome sequence of Corynebacterium casei LMG S-19264T (=DSM 44701T), isolated from a smear-ripened cheese.</title>
        <authorList>
            <consortium name="US DOE Joint Genome Institute (JGI-PGF)"/>
            <person name="Walter F."/>
            <person name="Albersmeier A."/>
            <person name="Kalinowski J."/>
            <person name="Ruckert C."/>
        </authorList>
    </citation>
    <scope>NUCLEOTIDE SEQUENCE [LARGE SCALE GENOMIC DNA]</scope>
    <source>
        <strain evidence="3 6">JCM 4205</strain>
    </source>
</reference>
<dbReference type="AlphaFoldDB" id="A0AAV4KLM5"/>
<sequence length="236" mass="25038">MRYHVRPRPSDRPARPPRAAGRHRPAFRTAVAVTGTAAVALAVAAGTYLASTAGGPASAVSPAPVTVPVPVPVPVRVDPEVRPEQARAQLSERRPVLVPGGGTAAARKSERFVKEVVALTNTERTRAGCRPLRADKHLRAAAQGHAADMAARGYYEHMSPEGRDGGDRMKGAGYAWSTWAENIHRGPKTPARAVADWMGSSGHRANILNCSLKDIGVGVAVTSNGPWWVQNFGAKR</sequence>
<evidence type="ECO:0000313" key="5">
    <source>
        <dbReference type="Proteomes" id="UP000326029"/>
    </source>
</evidence>